<dbReference type="PANTHER" id="PTHR37164">
    <property type="entry name" value="BACTERIOHEMERYTHRIN"/>
    <property type="match status" value="1"/>
</dbReference>
<evidence type="ECO:0000256" key="1">
    <source>
        <dbReference type="ARBA" id="ARBA00010587"/>
    </source>
</evidence>
<reference evidence="6" key="1">
    <citation type="submission" date="2017-04" db="EMBL/GenBank/DDBJ databases">
        <title>Broad phylogenetic occurrence of the oxygen-binding hemerythrins in bilaterians.</title>
        <authorList>
            <person name="Costa-Paiva E.M."/>
            <person name="Schrago C.G."/>
            <person name="Halanych K.M."/>
        </authorList>
    </citation>
    <scope>NUCLEOTIDE SEQUENCE</scope>
    <source>
        <strain evidence="6">Glottid2</strain>
    </source>
</reference>
<dbReference type="NCBIfam" id="TIGR00058">
    <property type="entry name" value="Hemerythrin"/>
    <property type="match status" value="1"/>
</dbReference>
<dbReference type="InterPro" id="IPR050669">
    <property type="entry name" value="Hemerythrin"/>
</dbReference>
<feature type="binding site" evidence="4">
    <location>
        <position position="114"/>
    </location>
    <ligand>
        <name>Fe cation</name>
        <dbReference type="ChEBI" id="CHEBI:24875"/>
        <label>1</label>
    </ligand>
</feature>
<dbReference type="PIRSF" id="PIRSF002033">
    <property type="entry name" value="Hemerythrin"/>
    <property type="match status" value="1"/>
</dbReference>
<dbReference type="GO" id="GO:0005506">
    <property type="term" value="F:iron ion binding"/>
    <property type="evidence" value="ECO:0007669"/>
    <property type="project" value="InterPro"/>
</dbReference>
<dbReference type="Pfam" id="PF01814">
    <property type="entry name" value="Hemerythrin"/>
    <property type="match status" value="1"/>
</dbReference>
<evidence type="ECO:0000256" key="2">
    <source>
        <dbReference type="ARBA" id="ARBA00022723"/>
    </source>
</evidence>
<dbReference type="InterPro" id="IPR002063">
    <property type="entry name" value="Haemerythrin"/>
</dbReference>
<keyword evidence="2 4" id="KW-0479">Metal-binding</keyword>
<evidence type="ECO:0000259" key="5">
    <source>
        <dbReference type="Pfam" id="PF01814"/>
    </source>
</evidence>
<dbReference type="PRINTS" id="PR00186">
    <property type="entry name" value="HEMERYTHRIN"/>
</dbReference>
<sequence length="125" mass="14286">MGFDIPEPFVWDKSFEVFYKNLDDEHKKIFEAIFECAKQRGDGALLGNLIQVCKDHFKEEEGMMQASTAYGDFDAHKKKHDAFIEKISSLSCPLDDASVIYAKDWLVNHIKGTDFTYKGKLTPNS</sequence>
<dbReference type="InterPro" id="IPR012827">
    <property type="entry name" value="Hemerythrin_metal-bd"/>
</dbReference>
<dbReference type="CDD" id="cd12107">
    <property type="entry name" value="Hemerythrin"/>
    <property type="match status" value="1"/>
</dbReference>
<dbReference type="AlphaFoldDB" id="A0A286RT40"/>
<dbReference type="PROSITE" id="PS00550">
    <property type="entry name" value="HEMERYTHRINS"/>
    <property type="match status" value="1"/>
</dbReference>
<feature type="binding site" evidence="4">
    <location>
        <position position="60"/>
    </location>
    <ligand>
        <name>Fe cation</name>
        <dbReference type="ChEBI" id="CHEBI:24875"/>
        <label>1</label>
    </ligand>
</feature>
<feature type="binding site" evidence="4">
    <location>
        <position position="60"/>
    </location>
    <ligand>
        <name>Fe cation</name>
        <dbReference type="ChEBI" id="CHEBI:24875"/>
        <label>2</label>
    </ligand>
</feature>
<feature type="binding site" evidence="4">
    <location>
        <position position="114"/>
    </location>
    <ligand>
        <name>Fe cation</name>
        <dbReference type="ChEBI" id="CHEBI:24875"/>
        <label>2</label>
    </ligand>
</feature>
<dbReference type="PANTHER" id="PTHR37164:SF1">
    <property type="entry name" value="BACTERIOHEMERYTHRIN"/>
    <property type="match status" value="1"/>
</dbReference>
<feature type="binding site" evidence="4">
    <location>
        <position position="76"/>
    </location>
    <ligand>
        <name>Fe cation</name>
        <dbReference type="ChEBI" id="CHEBI:24875"/>
        <label>2</label>
    </ligand>
</feature>
<evidence type="ECO:0000313" key="6">
    <source>
        <dbReference type="EMBL" id="ASW22270.1"/>
    </source>
</evidence>
<feature type="binding site" evidence="4">
    <location>
        <position position="80"/>
    </location>
    <ligand>
        <name>Fe cation</name>
        <dbReference type="ChEBI" id="CHEBI:24875"/>
        <label>2</label>
    </ligand>
</feature>
<name>A0A286RT40_GLOPY</name>
<feature type="binding site" evidence="4">
    <location>
        <position position="109"/>
    </location>
    <ligand>
        <name>Fe cation</name>
        <dbReference type="ChEBI" id="CHEBI:24875"/>
        <label>2</label>
    </ligand>
</feature>
<dbReference type="NCBIfam" id="TIGR02481">
    <property type="entry name" value="hemeryth_dom"/>
    <property type="match status" value="1"/>
</dbReference>
<dbReference type="InterPro" id="IPR016131">
    <property type="entry name" value="Haemerythrin_Fe_BS"/>
</dbReference>
<feature type="binding site" evidence="4">
    <location>
        <position position="56"/>
    </location>
    <ligand>
        <name>Fe cation</name>
        <dbReference type="ChEBI" id="CHEBI:24875"/>
        <label>1</label>
    </ligand>
</feature>
<proteinExistence type="evidence at transcript level"/>
<comment type="similarity">
    <text evidence="1">Belongs to the hemerythrin family.</text>
</comment>
<feature type="domain" description="Hemerythrin-like" evidence="5">
    <location>
        <begin position="19"/>
        <end position="120"/>
    </location>
</feature>
<feature type="binding site" evidence="4">
    <location>
        <position position="26"/>
    </location>
    <ligand>
        <name>Fe cation</name>
        <dbReference type="ChEBI" id="CHEBI:24875"/>
        <label>1</label>
    </ligand>
</feature>
<dbReference type="SUPFAM" id="SSF47188">
    <property type="entry name" value="Hemerythrin-like"/>
    <property type="match status" value="1"/>
</dbReference>
<evidence type="ECO:0000256" key="4">
    <source>
        <dbReference type="PIRSR" id="PIRSR002033-1"/>
    </source>
</evidence>
<dbReference type="Gene3D" id="1.20.120.50">
    <property type="entry name" value="Hemerythrin-like"/>
    <property type="match status" value="1"/>
</dbReference>
<dbReference type="InterPro" id="IPR012312">
    <property type="entry name" value="Hemerythrin-like"/>
</dbReference>
<keyword evidence="3 4" id="KW-0408">Iron</keyword>
<protein>
    <submittedName>
        <fullName evidence="6">Hemerythrin</fullName>
    </submittedName>
</protein>
<dbReference type="EMBL" id="KY929237">
    <property type="protein sequence ID" value="ASW22270.1"/>
    <property type="molecule type" value="mRNA"/>
</dbReference>
<accession>A0A286RT40</accession>
<dbReference type="InterPro" id="IPR035938">
    <property type="entry name" value="Hemerythrin-like_sf"/>
</dbReference>
<organism evidence="6">
    <name type="scientific">Glottidia pyramidata</name>
    <name type="common">Lamp shell</name>
    <dbReference type="NCBI Taxonomy" id="34515"/>
    <lineage>
        <taxon>Eukaryota</taxon>
        <taxon>Metazoa</taxon>
        <taxon>Spiralia</taxon>
        <taxon>Lophotrochozoa</taxon>
        <taxon>Brachiopoda</taxon>
        <taxon>Linguliformea</taxon>
        <taxon>Lingulata</taxon>
        <taxon>Lingulida</taxon>
        <taxon>Linguloidea</taxon>
        <taxon>Lingulidae</taxon>
        <taxon>Glottidia</taxon>
    </lineage>
</organism>
<evidence type="ECO:0000256" key="3">
    <source>
        <dbReference type="ARBA" id="ARBA00023004"/>
    </source>
</evidence>